<dbReference type="PROSITE" id="PS00010">
    <property type="entry name" value="ASX_HYDROXYL"/>
    <property type="match status" value="10"/>
</dbReference>
<feature type="domain" description="EGF-like" evidence="9">
    <location>
        <begin position="2073"/>
        <end position="2111"/>
    </location>
</feature>
<feature type="transmembrane region" description="Helical" evidence="7">
    <location>
        <begin position="3107"/>
        <end position="3128"/>
    </location>
</feature>
<evidence type="ECO:0000256" key="6">
    <source>
        <dbReference type="SAM" id="MobiDB-lite"/>
    </source>
</evidence>
<dbReference type="Gene3D" id="2.10.25.10">
    <property type="entry name" value="Laminin"/>
    <property type="match status" value="13"/>
</dbReference>
<feature type="domain" description="EGF-like" evidence="9">
    <location>
        <begin position="1451"/>
        <end position="1491"/>
    </location>
</feature>
<dbReference type="PROSITE" id="PS50825">
    <property type="entry name" value="HYR"/>
    <property type="match status" value="2"/>
</dbReference>
<dbReference type="SMART" id="SM00181">
    <property type="entry name" value="EGF"/>
    <property type="match status" value="13"/>
</dbReference>
<dbReference type="PROSITE" id="PS01187">
    <property type="entry name" value="EGF_CA"/>
    <property type="match status" value="8"/>
</dbReference>
<keyword evidence="7" id="KW-0812">Transmembrane</keyword>
<feature type="domain" description="HYR" evidence="10">
    <location>
        <begin position="2401"/>
        <end position="2480"/>
    </location>
</feature>
<feature type="region of interest" description="Disordered" evidence="6">
    <location>
        <begin position="3971"/>
        <end position="3996"/>
    </location>
</feature>
<feature type="compositionally biased region" description="Basic and acidic residues" evidence="6">
    <location>
        <begin position="2910"/>
        <end position="2934"/>
    </location>
</feature>
<feature type="signal peptide" evidence="8">
    <location>
        <begin position="1"/>
        <end position="44"/>
    </location>
</feature>
<feature type="region of interest" description="Disordered" evidence="6">
    <location>
        <begin position="3387"/>
        <end position="3415"/>
    </location>
</feature>
<feature type="compositionally biased region" description="Basic and acidic residues" evidence="6">
    <location>
        <begin position="3518"/>
        <end position="3528"/>
    </location>
</feature>
<feature type="compositionally biased region" description="Basic and acidic residues" evidence="6">
    <location>
        <begin position="3815"/>
        <end position="3836"/>
    </location>
</feature>
<evidence type="ECO:0000256" key="5">
    <source>
        <dbReference type="PROSITE-ProRule" id="PRU00076"/>
    </source>
</evidence>
<evidence type="ECO:0000256" key="7">
    <source>
        <dbReference type="SAM" id="Phobius"/>
    </source>
</evidence>
<keyword evidence="7" id="KW-1133">Transmembrane helix</keyword>
<dbReference type="SMART" id="SM00179">
    <property type="entry name" value="EGF_CA"/>
    <property type="match status" value="11"/>
</dbReference>
<dbReference type="FunFam" id="2.10.25.10:FF:000038">
    <property type="entry name" value="Fibrillin 2"/>
    <property type="match status" value="8"/>
</dbReference>
<keyword evidence="2 8" id="KW-0732">Signal</keyword>
<dbReference type="EMBL" id="CDMZ01005134">
    <property type="protein sequence ID" value="CEM52082.1"/>
    <property type="molecule type" value="Genomic_DNA"/>
</dbReference>
<dbReference type="InterPro" id="IPR001881">
    <property type="entry name" value="EGF-like_Ca-bd_dom"/>
</dbReference>
<feature type="domain" description="EGF-like" evidence="9">
    <location>
        <begin position="2165"/>
        <end position="2207"/>
    </location>
</feature>
<protein>
    <recommendedName>
        <fullName evidence="12">EGF-like domain-containing protein</fullName>
    </recommendedName>
</protein>
<feature type="region of interest" description="Disordered" evidence="6">
    <location>
        <begin position="3505"/>
        <end position="3533"/>
    </location>
</feature>
<dbReference type="InterPro" id="IPR018097">
    <property type="entry name" value="EGF_Ca-bd_CS"/>
</dbReference>
<sequence length="4195" mass="453586">MSCHSDTRALRKLRGGWRDGRFLVCRLLAIFCWGLSSLAGATTGSRTDCPGGNCHGATLTWDCGSDVLSFIEMTYGSNCGGTTNNYLSTAQACDGTSSCSIFFPTDPCPGIAKEVYSQWTCETLCASGTHNCDPDGAWCAVSGGSFSCNCNDGFEGFGWVCGTRIPPSDIGLGHSLGFTWSKDSSTLFNGKVTFSKTYSNKICNGNYRVYAADKWLDMTGDTSVAANERLPSAAFDGSLDGLAWYGAAAAGTLAASDGDTTIVLETPCALTMAGYTWQARDEGVISLAINYSPYSMTVSGGYYIDGPWTELHSFDGLTSWAGNSDQKTFLADSRPRPFRFFRFLIRRVNHAATTSIVQADNIFLYAAAWYDIGLGHPGAFTWTKDKDWLYSGIVTIFKDYTGNVCPGQYRIYSAGSWWDSPGDTATTVNAGEWPPSSLFDSSLDGNGWSSSEELDECAAGVHNCDPQATCANTNGSFTCTCNAGLDGDGVACGIRVPPADIGRADNVEFTWTKDKDWLFNDVVTIFKNYTGDVCTGEYRVFSPCDWLNNPGKVTTVGTDEYITSSLFDGSLESWPWHPSSSSTAGVDTASESEVHVILRTPCYITMAGYSWQSRTDAYENQNPSAMNVSGANSTDGPWTTLHSYSGVTNWDVGEKKIWPADIRPGPFRFFRFTVRRVQNPTANWASGASAYLYAAAITELDECAAGVHNCDPQATCANTNGSFTCACSAGLLSAPELPSGVVCGLRIPPSEIGRGDSSSFTWTKDAKNLFNGFVTTFKNYTGDLCPGEFRVFTPEDWYQNPGPTETSIAASEWCPSSLFDGSTEGYGWATSGQTVSGTSAASESEVHIILGTPCFITMAGYSWQARDDLNCCVEQTPSAMNVSGANSTDGPWTVLQSFSGVTDWTLTETKSWPAEIRAGPFRFFRFTVRRTSYSNLDHTSGDQAFLYAASVTELDECAAGVHNCDKFADCANTNGSFTCNGSFSCTCHSSLVGDGVACGFQIPPADIGRGDNLEFTWNKDTTNLYNGRVTMWKNYTGDDCPGVYRVYSANEWHVNPAGIQAAVGANEHNPATFFDSSWEGWPWATVEHLAGLNDMTASDVQVFLEVPCVVTAAGFAIGNREEPTWPDQNPSAFDVSGANSTSGPWTTLASISGVTNWGLGELKTWPMDVIAPFTCFRFTFKKVQGTVAGVVAADLAYILQRPAQSGTDKCSLAQHNCHSLATCTDSWDSFTCACNDGLAGDGVAACGVRIPPADIGSGNHLSFTWTLDDRVLHNGVLTVFKEYNGTVCPGEFRAYSDTWWGYRGNTTIGLECPPSSFFDGDTSGLPWHTFNGFQVAGANSAFESEVHVILGTPCHIVLDGYSWQARTDCCPDHSHSAMNVSGANSTEGPWTTLHSFSGATDWALGSWKTWKADVRAGPFRFFRFTIRRVQYSSTTAAAGQEAILYAAALTEVDECAAGTHNCDPDATCTNTNGSFTCACNSGLGGDGVLCGIQIPPSDIGRGDKDDFTWAKDDRLLHNGQLTIFKDYTGDVCPGEFRVFADSWWDNTGNSSIGATEHLPSSLFDGSTLGAPWASSAGSIANLLEANDSAHQVMLRLPCYITLEGYSWQSRADAHEYQNPSAMNVSGANSTDGPWTTLHSYSGGTNAIWDLGETKTWTVDTVTGPFRLFRFTFMRTSANTNGTGPVSGERTTLYAATVQELDECAAGVHNCDPQATCVNTNGSFTCTCSSGLDGDGVACGLRVPPADIGRGDNQVFTWSKDDTNLFQGFPTLHTSYGGAVCPGDFRVFSSHDWGNNVGNASVVHNEFLPSSLFDSTPAAYPWATKSSDGASLSAVSESAIHLILGTPCYMTLSGYAFQARDDCCEWQAPAAMNLSAANSTEGPWTVLNSFTGVTNWDVGEMKTWPVDVASQSLGPFRFFRFTIRRVNFDVSGNAAGDQAVLYATAWGELDECQAGVHDCHVEANCTNTNGSFACECMRGYEGNGTVCTDTDECSNSTLNDCDFNATCSNNIGSFACACNSGWPGNGISGNCTDSDECALGTDDCHADATCSNVLGSFLCACKSGFNGTGVSCADLAECQTGTHDCHLGAACTETHGSFACHCNTGFNDTGVGIGLPNGTACANSDECQANLDNCHSLATCNNAYGSFSCSCPLGYGTSDSGVTCLDEDECTGSSTGHSCDIQASCTNTEGSFYCTCNTGFGGSGVFCIESLQVPCGTSTAFQRTVVNGVPPDVCLFEKDTQAAVLRLNVPSPYLVGVQSLPNKTFEASTCNAVTTQDTGISVSNLANDTCRCNDDYLEKGSQTVSCTGVNGADPPEALWQDDSGTSGCAAVACSGEVPEAPIYGTMNPASPPNGDGWVTGDSVTFSCPEPLELYGDTGKTCSAVPLKKESRWNDYSIRPVYKDVTPPEFDCPDFTTQTDPSSAAVQISSYTSASYTDPGGIVTVLNSPAVPRQFPAGSTEVTITATDTEGNTGFCTFNINMEDKEAPTILCPPDIDRKQVLLDPLTVEFPVAPIAFDNVDVASKVSVSYSTPSGSPFLPGQSIVTVTATDTSGNAGACSFVVRVEPCPYGSQRVSETAPCICRAGFWQDLRGISFEARRTIDRTKVYPVCQDCLQNSRSPQDSTHPSACACMEKFYFVPADNTEERPASTEDYSYWTSGKCTPCPSFTTCPGTLFGKEKELREDGALVTTTTTTTTTGATTRRLQAGEEYVGISERIYESGQHSRPVPESGYVLAQEFPTVVVVECPLGETCEETVFSESEDGSAEKNVTCAEGMRGVGVLLNFLSLLGFIGLVGVSGAEMPEGLPDFNELIPGIPSINGVLSTDCILEPLLLAAGRSAQRRRRRLQQERRIDTGDQEDDAVLAWGDAQEGPLVFSSVFAQGGEEGGKAGLQGSKSQRSFRSLWGDASHQQTKEDRDREREVQRARGEREREQEARIRAAGLSEAQQRQLIRLEVWRRWNKRVLGIWRYDFPVPPPAPQPKGVRNFRCLMKCLMEDMVAVYIVLFFLTFEGSLEELLGVLRCEPLADGLESRLESAPSVSCTSDIYVRWSGIAAAVMVLLGVVMPLLLGVALMSELRKLRLESNRPLRANFRRRFGFLIQGFRTSREFWELTIIIRKLLLQLCLAFYFGPSVGENSNMWLSQAAWIAVASFVVQSREHPFNSQDNDILNSLESQALGTWLLSLVLFQMLALGSMTPLQNLGVVSAVLGLNFLFLLRIAGVIVTGYVTDVSTLVREVEDADDKSTVLPDAVVRVPFLWVLPVLKRLLRPLERLIDRAVSKDTLKLVDSGEAQGASDSGGALTEASLCLSSFVLARCSKVFEEIRPCSKEELEGTLREIDSVVSHILIKWDTELASDRQKAVSSLCATPRAPPSFHNLMAVDKGMSSFKSTKRVGVGQKTNERHDPSAKPPRDPSERWRRFRPPEFFDEFLFRWAVVCSQRLAEDEELAASAEGVNDLDELLWIAQRLLRPPVNAKDDHPFCRNLAEEENEEGDRRPPATARARRLSLLRERRNSAPTSETQEKEGEKERTTQMARRRRAAFDIVGERWDPLVRDSLMVQASSWAESSPEGRKSKSNNGVWPGSTKTGKGKVKGDGTGGGSTRGAGRAGEFRIDMQGSDLKGAGQKGGLGKGKDLEAPRRGSSFSALDSAEGAATAVSSPSKSASFFRPFISKRVTSFGGRRRGEGENSSSLSFSFSFSPFSEGRVFGCPVPERLQRSGFPLKPSQLKKVGEAFFSFGQNAVLLDSTADLDEVLRALRTFLQMHPTVVLWHYLCFMGAKRRILDQAAMAVIARWVRYVRDRVARAAVDPPIPALHDRLLLSEPQKDTKDEQKEAEKGDGSKGSSSSVSLGSKLSDMQLDVFRSAVHNALTVARDKAKEKGVRPNYRFVEAVRSPRKGRERKEEDSVDPLCDFAFVELPLCDHFGVTHLGGKYDPEFAVDSLHGTALECWLPLAPGPALKEDILEEGLMRKLFGEEEPEEEEEQEEGVRSEGSLSSGEPWLERALPAAFAAEDEEGVYSVNLSNGDGVPAAPGRRRESSGDVIEASSESESVSASGDPSEGTDSEEGKEKEEEEGEEDEDDDEEEEEEEEDRDDEEEDEEDAEAVPALSAMDLYEGVALGTRSRLNTFRSHAEGSSRPFGLREETERVKRGETKADLVKDDSSDKEPRGSPAGPPRTDVDKELDDLRNRHEDSDFSSDC</sequence>
<gene>
    <name evidence="11" type="ORF">Cvel_11057</name>
</gene>
<feature type="domain" description="HYR" evidence="10">
    <location>
        <begin position="2481"/>
        <end position="2565"/>
    </location>
</feature>
<name>A0A0G4I514_9ALVE</name>
<evidence type="ECO:0000256" key="4">
    <source>
        <dbReference type="ARBA" id="ARBA00023157"/>
    </source>
</evidence>
<feature type="compositionally biased region" description="Acidic residues" evidence="6">
    <location>
        <begin position="4067"/>
        <end position="4099"/>
    </location>
</feature>
<dbReference type="PhylomeDB" id="A0A0G4I514"/>
<dbReference type="Pfam" id="PF07645">
    <property type="entry name" value="EGF_CA"/>
    <property type="match status" value="6"/>
</dbReference>
<feature type="compositionally biased region" description="Acidic residues" evidence="6">
    <location>
        <begin position="3971"/>
        <end position="3981"/>
    </location>
</feature>
<feature type="domain" description="EGF-like" evidence="9">
    <location>
        <begin position="453"/>
        <end position="493"/>
    </location>
</feature>
<feature type="domain" description="EGF-like" evidence="9">
    <location>
        <begin position="1988"/>
        <end position="2031"/>
    </location>
</feature>
<keyword evidence="4" id="KW-1015">Disulfide bond</keyword>
<comment type="caution">
    <text evidence="5">Lacks conserved residue(s) required for the propagation of feature annotation.</text>
</comment>
<dbReference type="CDD" id="cd00053">
    <property type="entry name" value="EGF"/>
    <property type="match status" value="1"/>
</dbReference>
<dbReference type="InterPro" id="IPR052235">
    <property type="entry name" value="Nephronectin_domain"/>
</dbReference>
<feature type="region of interest" description="Disordered" evidence="6">
    <location>
        <begin position="4121"/>
        <end position="4195"/>
    </location>
</feature>
<dbReference type="InterPro" id="IPR000152">
    <property type="entry name" value="EGF-type_Asp/Asn_hydroxyl_site"/>
</dbReference>
<feature type="region of interest" description="Disordered" evidence="6">
    <location>
        <begin position="3815"/>
        <end position="3847"/>
    </location>
</feature>
<evidence type="ECO:0000259" key="9">
    <source>
        <dbReference type="PROSITE" id="PS50026"/>
    </source>
</evidence>
<dbReference type="PROSITE" id="PS01186">
    <property type="entry name" value="EGF_2"/>
    <property type="match status" value="4"/>
</dbReference>
<proteinExistence type="predicted"/>
<keyword evidence="3" id="KW-0677">Repeat</keyword>
<accession>A0A0G4I514</accession>
<feature type="domain" description="EGF-like" evidence="9">
    <location>
        <begin position="1206"/>
        <end position="1247"/>
    </location>
</feature>
<dbReference type="InterPro" id="IPR024731">
    <property type="entry name" value="NELL2-like_EGF"/>
</dbReference>
<keyword evidence="7" id="KW-0472">Membrane</keyword>
<evidence type="ECO:0000313" key="11">
    <source>
        <dbReference type="EMBL" id="CEM52082.1"/>
    </source>
</evidence>
<evidence type="ECO:0000256" key="8">
    <source>
        <dbReference type="SAM" id="SignalP"/>
    </source>
</evidence>
<dbReference type="CDD" id="cd00054">
    <property type="entry name" value="EGF_CA"/>
    <property type="match status" value="10"/>
</dbReference>
<feature type="compositionally biased region" description="Low complexity" evidence="6">
    <location>
        <begin position="4040"/>
        <end position="4051"/>
    </location>
</feature>
<dbReference type="GO" id="GO:0005509">
    <property type="term" value="F:calcium ion binding"/>
    <property type="evidence" value="ECO:0007669"/>
    <property type="project" value="InterPro"/>
</dbReference>
<dbReference type="InterPro" id="IPR049883">
    <property type="entry name" value="NOTCH1_EGF-like"/>
</dbReference>
<feature type="transmembrane region" description="Helical" evidence="7">
    <location>
        <begin position="3175"/>
        <end position="3192"/>
    </location>
</feature>
<dbReference type="PANTHER" id="PTHR24050:SF28">
    <property type="entry name" value="UROMODULIN-LIKE"/>
    <property type="match status" value="1"/>
</dbReference>
<dbReference type="VEuPathDB" id="CryptoDB:Cvel_11057"/>
<evidence type="ECO:0000256" key="3">
    <source>
        <dbReference type="ARBA" id="ARBA00022737"/>
    </source>
</evidence>
<feature type="region of interest" description="Disordered" evidence="6">
    <location>
        <begin position="3560"/>
        <end position="3643"/>
    </location>
</feature>
<evidence type="ECO:0008006" key="12">
    <source>
        <dbReference type="Google" id="ProtNLM"/>
    </source>
</evidence>
<dbReference type="InterPro" id="IPR009030">
    <property type="entry name" value="Growth_fac_rcpt_cys_sf"/>
</dbReference>
<feature type="transmembrane region" description="Helical" evidence="7">
    <location>
        <begin position="3051"/>
        <end position="3072"/>
    </location>
</feature>
<dbReference type="SUPFAM" id="SSF57184">
    <property type="entry name" value="Growth factor receptor domain"/>
    <property type="match status" value="2"/>
</dbReference>
<dbReference type="Pfam" id="PF02494">
    <property type="entry name" value="HYR"/>
    <property type="match status" value="2"/>
</dbReference>
<dbReference type="InterPro" id="IPR000742">
    <property type="entry name" value="EGF"/>
</dbReference>
<feature type="compositionally biased region" description="Basic and acidic residues" evidence="6">
    <location>
        <begin position="4126"/>
        <end position="4164"/>
    </location>
</feature>
<feature type="domain" description="EGF-like" evidence="9">
    <location>
        <begin position="1699"/>
        <end position="1739"/>
    </location>
</feature>
<evidence type="ECO:0000256" key="1">
    <source>
        <dbReference type="ARBA" id="ARBA00022536"/>
    </source>
</evidence>
<evidence type="ECO:0000256" key="2">
    <source>
        <dbReference type="ARBA" id="ARBA00022729"/>
    </source>
</evidence>
<feature type="domain" description="EGF-like" evidence="9">
    <location>
        <begin position="1947"/>
        <end position="1987"/>
    </location>
</feature>
<keyword evidence="1 5" id="KW-0245">EGF-like domain</keyword>
<reference evidence="11" key="1">
    <citation type="submission" date="2014-11" db="EMBL/GenBank/DDBJ databases">
        <authorList>
            <person name="Otto D Thomas"/>
            <person name="Naeem Raeece"/>
        </authorList>
    </citation>
    <scope>NUCLEOTIDE SEQUENCE</scope>
</reference>
<dbReference type="Pfam" id="PF12947">
    <property type="entry name" value="EGF_3"/>
    <property type="match status" value="7"/>
</dbReference>
<feature type="domain" description="EGF-like" evidence="9">
    <location>
        <begin position="2122"/>
        <end position="2160"/>
    </location>
</feature>
<feature type="domain" description="EGF-like" evidence="9">
    <location>
        <begin position="2032"/>
        <end position="2072"/>
    </location>
</feature>
<feature type="chain" id="PRO_5005192337" description="EGF-like domain-containing protein" evidence="8">
    <location>
        <begin position="45"/>
        <end position="4195"/>
    </location>
</feature>
<feature type="transmembrane region" description="Helical" evidence="7">
    <location>
        <begin position="3199"/>
        <end position="3225"/>
    </location>
</feature>
<feature type="compositionally biased region" description="Basic and acidic residues" evidence="6">
    <location>
        <begin position="3397"/>
        <end position="3415"/>
    </location>
</feature>
<organism evidence="11">
    <name type="scientific">Chromera velia CCMP2878</name>
    <dbReference type="NCBI Taxonomy" id="1169474"/>
    <lineage>
        <taxon>Eukaryota</taxon>
        <taxon>Sar</taxon>
        <taxon>Alveolata</taxon>
        <taxon>Colpodellida</taxon>
        <taxon>Chromeraceae</taxon>
        <taxon>Chromera</taxon>
    </lineage>
</organism>
<feature type="compositionally biased region" description="Gly residues" evidence="6">
    <location>
        <begin position="3592"/>
        <end position="3604"/>
    </location>
</feature>
<feature type="region of interest" description="Disordered" evidence="6">
    <location>
        <begin position="4016"/>
        <end position="4109"/>
    </location>
</feature>
<dbReference type="InterPro" id="IPR003410">
    <property type="entry name" value="HYR_dom"/>
</dbReference>
<feature type="region of interest" description="Disordered" evidence="6">
    <location>
        <begin position="2900"/>
        <end position="2934"/>
    </location>
</feature>
<feature type="domain" description="EGF-like" evidence="9">
    <location>
        <begin position="699"/>
        <end position="739"/>
    </location>
</feature>
<evidence type="ECO:0000259" key="10">
    <source>
        <dbReference type="PROSITE" id="PS50825"/>
    </source>
</evidence>
<dbReference type="SUPFAM" id="SSF57196">
    <property type="entry name" value="EGF/Laminin"/>
    <property type="match status" value="5"/>
</dbReference>
<feature type="compositionally biased region" description="Basic and acidic residues" evidence="6">
    <location>
        <begin position="4173"/>
        <end position="4189"/>
    </location>
</feature>
<dbReference type="PROSITE" id="PS50026">
    <property type="entry name" value="EGF_3"/>
    <property type="match status" value="11"/>
</dbReference>
<dbReference type="PANTHER" id="PTHR24050">
    <property type="entry name" value="PA14 DOMAIN-CONTAINING PROTEIN"/>
    <property type="match status" value="1"/>
</dbReference>
<feature type="compositionally biased region" description="Low complexity" evidence="6">
    <location>
        <begin position="3838"/>
        <end position="3847"/>
    </location>
</feature>